<keyword evidence="4" id="KW-1185">Reference proteome</keyword>
<feature type="transmembrane region" description="Helical" evidence="2">
    <location>
        <begin position="139"/>
        <end position="157"/>
    </location>
</feature>
<evidence type="ECO:0000313" key="3">
    <source>
        <dbReference type="EMBL" id="KAJ2906163.1"/>
    </source>
</evidence>
<feature type="compositionally biased region" description="Polar residues" evidence="1">
    <location>
        <begin position="269"/>
        <end position="281"/>
    </location>
</feature>
<accession>A0AAD5RZ57</accession>
<dbReference type="PANTHER" id="PTHR35179:SF1">
    <property type="entry name" value="INTEGRAL MEMBRANE PROTEIN"/>
    <property type="match status" value="1"/>
</dbReference>
<feature type="transmembrane region" description="Helical" evidence="2">
    <location>
        <begin position="98"/>
        <end position="119"/>
    </location>
</feature>
<dbReference type="Proteomes" id="UP001201980">
    <property type="component" value="Unassembled WGS sequence"/>
</dbReference>
<evidence type="ECO:0000256" key="1">
    <source>
        <dbReference type="SAM" id="MobiDB-lite"/>
    </source>
</evidence>
<feature type="compositionally biased region" description="Low complexity" evidence="1">
    <location>
        <begin position="399"/>
        <end position="411"/>
    </location>
</feature>
<sequence>MSSGNSTEHDRGLFIPEDYVYTTVDELDMNIASIFWGFSLACAVFAGMKAVNQTIAGWKRRGRVSTYIVLVWGEWFSSVAMGIISWLFLRGIIEDSFWFFFFLVLTWSIQIQCLLQIIINRISLLMMVKTLGHRLKWGVFVAILCINVSVFCIWVPARLQISETIIRMNEIWDRVEKVVFLIIDAGLNIMFIYLVNSKLIANGLTKYRMLFKFNCIMVFVSISLDVVLIGTMSLPNGFVYLQFHPLAYLTKLYIEMNMADLIRKVVRASNNEPGSSTNGTSRLAGPKSHSNHDSRKGKMLSAFFTGPRRDSVRGGNRVEIGVGEETARNSDHSSFPMTGIQKTVVTEVRSKALEEGEEEEEEEEEDGGGGSETSSTRHLKKRDPGAEGGSNGGRDDGSRGPSLGRSRSGPSHTETRDAAARDNTATTTVTFV</sequence>
<proteinExistence type="predicted"/>
<evidence type="ECO:0000256" key="2">
    <source>
        <dbReference type="SAM" id="Phobius"/>
    </source>
</evidence>
<gene>
    <name evidence="3" type="ORF">MKZ38_002878</name>
</gene>
<reference evidence="3" key="1">
    <citation type="submission" date="2022-07" db="EMBL/GenBank/DDBJ databases">
        <title>Draft genome sequence of Zalerion maritima ATCC 34329, a (micro)plastics degrading marine fungus.</title>
        <authorList>
            <person name="Paco A."/>
            <person name="Goncalves M.F.M."/>
            <person name="Rocha-Santos T.A.P."/>
            <person name="Alves A."/>
        </authorList>
    </citation>
    <scope>NUCLEOTIDE SEQUENCE</scope>
    <source>
        <strain evidence="3">ATCC 34329</strain>
    </source>
</reference>
<keyword evidence="2" id="KW-0472">Membrane</keyword>
<feature type="transmembrane region" description="Helical" evidence="2">
    <location>
        <begin position="64"/>
        <end position="86"/>
    </location>
</feature>
<feature type="transmembrane region" description="Helical" evidence="2">
    <location>
        <begin position="209"/>
        <end position="231"/>
    </location>
</feature>
<feature type="compositionally biased region" description="Acidic residues" evidence="1">
    <location>
        <begin position="355"/>
        <end position="367"/>
    </location>
</feature>
<dbReference type="PANTHER" id="PTHR35179">
    <property type="entry name" value="PROTEIN CBG02620"/>
    <property type="match status" value="1"/>
</dbReference>
<dbReference type="EMBL" id="JAKWBI020000018">
    <property type="protein sequence ID" value="KAJ2906163.1"/>
    <property type="molecule type" value="Genomic_DNA"/>
</dbReference>
<feature type="compositionally biased region" description="Low complexity" evidence="1">
    <location>
        <begin position="421"/>
        <end position="432"/>
    </location>
</feature>
<keyword evidence="2" id="KW-1133">Transmembrane helix</keyword>
<keyword evidence="2" id="KW-0812">Transmembrane</keyword>
<name>A0AAD5RZ57_9PEZI</name>
<feature type="compositionally biased region" description="Polar residues" evidence="1">
    <location>
        <begin position="332"/>
        <end position="344"/>
    </location>
</feature>
<feature type="region of interest" description="Disordered" evidence="1">
    <location>
        <begin position="269"/>
        <end position="432"/>
    </location>
</feature>
<comment type="caution">
    <text evidence="3">The sequence shown here is derived from an EMBL/GenBank/DDBJ whole genome shotgun (WGS) entry which is preliminary data.</text>
</comment>
<evidence type="ECO:0000313" key="4">
    <source>
        <dbReference type="Proteomes" id="UP001201980"/>
    </source>
</evidence>
<feature type="transmembrane region" description="Helical" evidence="2">
    <location>
        <begin position="177"/>
        <end position="197"/>
    </location>
</feature>
<organism evidence="3 4">
    <name type="scientific">Zalerion maritima</name>
    <dbReference type="NCBI Taxonomy" id="339359"/>
    <lineage>
        <taxon>Eukaryota</taxon>
        <taxon>Fungi</taxon>
        <taxon>Dikarya</taxon>
        <taxon>Ascomycota</taxon>
        <taxon>Pezizomycotina</taxon>
        <taxon>Sordariomycetes</taxon>
        <taxon>Lulworthiomycetidae</taxon>
        <taxon>Lulworthiales</taxon>
        <taxon>Lulworthiaceae</taxon>
        <taxon>Zalerion</taxon>
    </lineage>
</organism>
<dbReference type="AlphaFoldDB" id="A0AAD5RZ57"/>
<feature type="transmembrane region" description="Helical" evidence="2">
    <location>
        <begin position="31"/>
        <end position="52"/>
    </location>
</feature>
<protein>
    <submittedName>
        <fullName evidence="3">Uncharacterized protein</fullName>
    </submittedName>
</protein>